<dbReference type="InterPro" id="IPR005135">
    <property type="entry name" value="Endo/exonuclease/phosphatase"/>
</dbReference>
<evidence type="ECO:0000256" key="1">
    <source>
        <dbReference type="ARBA" id="ARBA00022741"/>
    </source>
</evidence>
<evidence type="ECO:0000259" key="3">
    <source>
        <dbReference type="Pfam" id="PF03372"/>
    </source>
</evidence>
<keyword evidence="5" id="KW-1185">Reference proteome</keyword>
<evidence type="ECO:0000313" key="6">
    <source>
        <dbReference type="RefSeq" id="XP_026676858.1"/>
    </source>
</evidence>
<feature type="domain" description="Endonuclease/exonuclease/phosphatase" evidence="3">
    <location>
        <begin position="95"/>
        <end position="288"/>
    </location>
</feature>
<keyword evidence="2" id="KW-0067">ATP-binding</keyword>
<dbReference type="InterPro" id="IPR036691">
    <property type="entry name" value="Endo/exonu/phosph_ase_sf"/>
</dbReference>
<name>A0A3Q0IQF6_DIACI</name>
<proteinExistence type="predicted"/>
<evidence type="ECO:0000256" key="2">
    <source>
        <dbReference type="ARBA" id="ARBA00022840"/>
    </source>
</evidence>
<dbReference type="GO" id="GO:0003824">
    <property type="term" value="F:catalytic activity"/>
    <property type="evidence" value="ECO:0007669"/>
    <property type="project" value="InterPro"/>
</dbReference>
<keyword evidence="1" id="KW-0547">Nucleotide-binding</keyword>
<dbReference type="Pfam" id="PF09336">
    <property type="entry name" value="Vps4_C"/>
    <property type="match status" value="1"/>
</dbReference>
<reference evidence="6" key="1">
    <citation type="submission" date="2025-08" db="UniProtKB">
        <authorList>
            <consortium name="RefSeq"/>
        </authorList>
    </citation>
    <scope>IDENTIFICATION</scope>
</reference>
<dbReference type="GO" id="GO:0005524">
    <property type="term" value="F:ATP binding"/>
    <property type="evidence" value="ECO:0007669"/>
    <property type="project" value="UniProtKB-KW"/>
</dbReference>
<dbReference type="GeneID" id="113466010"/>
<dbReference type="InterPro" id="IPR015415">
    <property type="entry name" value="Spast_Vps4_C"/>
</dbReference>
<accession>A0A3Q0IQF6</accession>
<dbReference type="Gene3D" id="1.10.8.60">
    <property type="match status" value="1"/>
</dbReference>
<dbReference type="KEGG" id="dci:113466010"/>
<dbReference type="STRING" id="121845.A0A3Q0IQF6"/>
<dbReference type="PANTHER" id="PTHR47510">
    <property type="entry name" value="REVERSE TRANSCRIPTASE DOMAIN-CONTAINING PROTEIN"/>
    <property type="match status" value="1"/>
</dbReference>
<dbReference type="SUPFAM" id="SSF56219">
    <property type="entry name" value="DNase I-like"/>
    <property type="match status" value="1"/>
</dbReference>
<sequence length="434" mass="48299">MPLPSTGATLAERLAAFPRKLSIAHLNAMADISYNFPFADHSLPSSPSPPLSPDPVDVHSMPLPSTGAILAERLAAFPRKLSIAHLNAHSMRPTDKFIEFRDLFSVSGCGIICVSETWLDSSIPDSEVSMLGYRVVRNDRVGRRGGGVAIFLNDTFSYQVLASSPSQYSATAEFLILEVVVESYKILVAVVYHPPRVGSLDQFEEALEFHLPNYQHSVILGDFNVDLSTTSRASAQLRDRFSSLNLHVLPTDTTHHTATSHSLLDLMVVGDERSVISHGKLPVGSSDHDLIYLVFNLYSSRPRPKLITCRNFKNLNPELFLRDALSTDWNSVYSLDDIDSKVLAFNNLTLFVGFLLDTLCININGYGKRDAAMMSIRRKIMGQTPAQIKEIKQEDIDLPVTEKDFREAIARCRKSVTAHDLSKYDSWMNEFGSH</sequence>
<dbReference type="Gene3D" id="3.60.10.10">
    <property type="entry name" value="Endonuclease/exonuclease/phosphatase"/>
    <property type="match status" value="1"/>
</dbReference>
<dbReference type="PaxDb" id="121845-A0A3Q0IQF6"/>
<evidence type="ECO:0000313" key="5">
    <source>
        <dbReference type="Proteomes" id="UP000079169"/>
    </source>
</evidence>
<dbReference type="PANTHER" id="PTHR47510:SF3">
    <property type="entry name" value="ENDO_EXONUCLEASE_PHOSPHATASE DOMAIN-CONTAINING PROTEIN"/>
    <property type="match status" value="1"/>
</dbReference>
<evidence type="ECO:0000259" key="4">
    <source>
        <dbReference type="Pfam" id="PF09336"/>
    </source>
</evidence>
<dbReference type="RefSeq" id="XP_026676858.1">
    <property type="nucleotide sequence ID" value="XM_026821057.1"/>
</dbReference>
<dbReference type="Proteomes" id="UP000079169">
    <property type="component" value="Unplaced"/>
</dbReference>
<feature type="domain" description="Spastin/Vps4 C-terminal" evidence="4">
    <location>
        <begin position="389"/>
        <end position="432"/>
    </location>
</feature>
<organism evidence="5 6">
    <name type="scientific">Diaphorina citri</name>
    <name type="common">Asian citrus psyllid</name>
    <dbReference type="NCBI Taxonomy" id="121845"/>
    <lineage>
        <taxon>Eukaryota</taxon>
        <taxon>Metazoa</taxon>
        <taxon>Ecdysozoa</taxon>
        <taxon>Arthropoda</taxon>
        <taxon>Hexapoda</taxon>
        <taxon>Insecta</taxon>
        <taxon>Pterygota</taxon>
        <taxon>Neoptera</taxon>
        <taxon>Paraneoptera</taxon>
        <taxon>Hemiptera</taxon>
        <taxon>Sternorrhyncha</taxon>
        <taxon>Psylloidea</taxon>
        <taxon>Psyllidae</taxon>
        <taxon>Diaphorininae</taxon>
        <taxon>Diaphorina</taxon>
    </lineage>
</organism>
<dbReference type="Pfam" id="PF03372">
    <property type="entry name" value="Exo_endo_phos"/>
    <property type="match status" value="1"/>
</dbReference>
<protein>
    <submittedName>
        <fullName evidence="6">Uncharacterized protein LOC113466010</fullName>
    </submittedName>
</protein>
<dbReference type="AlphaFoldDB" id="A0A3Q0IQF6"/>
<gene>
    <name evidence="6" type="primary">LOC113466010</name>
</gene>